<dbReference type="Gene3D" id="3.90.199.10">
    <property type="entry name" value="Topoisomerase II, domain 5"/>
    <property type="match status" value="1"/>
</dbReference>
<dbReference type="GO" id="GO:0006265">
    <property type="term" value="P:DNA topological change"/>
    <property type="evidence" value="ECO:0007669"/>
    <property type="project" value="UniProtKB-UniRule"/>
</dbReference>
<feature type="compositionally biased region" description="Low complexity" evidence="14">
    <location>
        <begin position="1460"/>
        <end position="1471"/>
    </location>
</feature>
<evidence type="ECO:0000256" key="2">
    <source>
        <dbReference type="ARBA" id="ARBA00001913"/>
    </source>
</evidence>
<dbReference type="FunFam" id="3.30.230.10:FF:000008">
    <property type="entry name" value="DNA topoisomerase 2"/>
    <property type="match status" value="1"/>
</dbReference>
<feature type="active site" description="O-(5'-phospho-DNA)-tyrosine intermediate" evidence="12">
    <location>
        <position position="807"/>
    </location>
</feature>
<keyword evidence="8" id="KW-0460">Magnesium</keyword>
<dbReference type="EC" id="5.6.2.2" evidence="13"/>
<dbReference type="InterPro" id="IPR001241">
    <property type="entry name" value="Topo_IIA"/>
</dbReference>
<comment type="catalytic activity">
    <reaction evidence="1 12 13">
        <text>ATP-dependent breakage, passage and rejoining of double-stranded DNA.</text>
        <dbReference type="EC" id="5.6.2.2"/>
    </reaction>
</comment>
<dbReference type="SMART" id="SM00433">
    <property type="entry name" value="TOP2c"/>
    <property type="match status" value="1"/>
</dbReference>
<sequence length="1496" mass="167238">MADLEAFASTHLVPLPDLNKSSAKAGKGSSIEKTYQKKTQLEHILLRPDTYIGSVEPVTQSMWVFDSESEAMVQREITFVPGLYKIFDEILVNAADNKQRDPSMSCIKIDIQPEENVMKIWNNGKGIPVVEHKEEKMLVPTLIFGHLLTSSNFNDDEKKVTGGRNGYGAKLCNVFSTEFTLETSCKQYRKKFKQTWNSNMSKALDVRLSDAAPEDFTCITFKPDLKKFKMQKLTKDMVDLFTRRAYDVAASCPGIKVYLNGKRLGVKTFKDYVDLYLKDKTDDAGNPLKAVHEQINDRWEVAVTLSTDGFKQISFVNSIATTKGGRHVDYLADQIVKQLIEVVKKKQGKGGVQIKPSNLKNHLWLFCRCLVENPTFDSQTKEYMTLQQSMFGSKCDLGQKFIAKVGKCGVIEAVMNWVKFKTMQNLDKQCHKAKHSKLKGIAKLDDANLAGTKQSLECVLILTEGDSAKSLAVAGLGVVGRDRYGVFPLRGKLLNAREASFQQMMENSEINNLVKILGLQYSKKYNTQEDLKTLRYGKVMIMADQDQDGSHIKGLIINFLHYKWPELLRQNFIEEFITPIVKVFKNKQELAFFSLPEFEEWRNSTPNWHTWRVKYYKGLGTSSSAEAKDYFNDMVRHRIKFVYKGEEDDEAIKLAFGKSSDSRKEWLSTWMDERRRRIDLGLQETYLYEKDTCSISYSDFVNKELILFSNMDNERSIPSMIDGLKPGQRKVMFTCFKRNLTKEIKVAQLAGSVAELSSYHHGEMSLMGTIIGLAQDFVGSNNLNLLLPQGQFGTRLHGGRDAASPRYIFTSLSPLTRHVFNSADEPMLEFQRDDNLTIEPKWYMPVLPMVLVNGADGIGTGWSTKIPNFDVGDIIANLRRMLAGDEPKPMLPAFRGFRGKIRELDTNKYAIFGEIAVIDDNTVEITELPVKTWTQTYKESVLEPMLNGTEKQPAKIQDYKEYHTDTTVKFVVQMSADKLRDAEESGLHKFFKLQTSLTTSFMILFDQNDCIKRYNNVEEILREFFSLRLDWYEKRKLYLLGKLAADSLKLDNQARFIVDKIEKRLVIEDLTRAACVKLLQSSGFDSDPVRSWRANLASLANFSVADEADTSAATDDGPDYDYLLSLPMLSLTRERKDELLRQRDAKSAELTALRAKTPRTMWSEDLDSLQAAIDQLNKAEAERAEELAKKLTAAKLAASNAASNKARAAKSTRISVEHLPTPGARRIAPQIDEQMLARAKSASAATAAAGDKIEKSPRKQQQQKSTSANSFEFDDSDGEFGGAGPKPLWQRLSDSGVDVSCLVGKPSTSAAAGSNNSKRPTASAVKKEQATIKKSPKQQPSKKRKAADDSSDTSDDSLSSLSDDAEFKPAGQSTPVKKKITATTAKPKSKKITDSRKPTKQPAVKKAKTDNKPKSATTKKSTATTNKNSSKRNPWERGSDSDDSFVGGAGGGASDDDEIGASSGAAPSTAANRPSRGSKSTVKYVYSDSEGLSDVD</sequence>
<dbReference type="Gene3D" id="3.30.565.10">
    <property type="entry name" value="Histidine kinase-like ATPase, C-terminal domain"/>
    <property type="match status" value="1"/>
</dbReference>
<dbReference type="SUPFAM" id="SSF55874">
    <property type="entry name" value="ATPase domain of HSP90 chaperone/DNA topoisomerase II/histidine kinase"/>
    <property type="match status" value="1"/>
</dbReference>
<comment type="cofactor">
    <cofactor evidence="3">
        <name>Mg(2+)</name>
        <dbReference type="ChEBI" id="CHEBI:18420"/>
    </cofactor>
</comment>
<feature type="region of interest" description="Disordered" evidence="14">
    <location>
        <begin position="1242"/>
        <end position="1496"/>
    </location>
</feature>
<dbReference type="CDD" id="cd03481">
    <property type="entry name" value="TopoIIA_Trans_ScTopoIIA"/>
    <property type="match status" value="1"/>
</dbReference>
<dbReference type="Gene3D" id="3.30.230.10">
    <property type="match status" value="1"/>
</dbReference>
<evidence type="ECO:0000256" key="12">
    <source>
        <dbReference type="PROSITE-ProRule" id="PRU01384"/>
    </source>
</evidence>
<dbReference type="Gene3D" id="1.10.268.10">
    <property type="entry name" value="Topoisomerase, domain 3"/>
    <property type="match status" value="1"/>
</dbReference>
<evidence type="ECO:0000256" key="11">
    <source>
        <dbReference type="ARBA" id="ARBA00023235"/>
    </source>
</evidence>
<evidence type="ECO:0000256" key="8">
    <source>
        <dbReference type="ARBA" id="ARBA00022842"/>
    </source>
</evidence>
<dbReference type="Pfam" id="PF00521">
    <property type="entry name" value="DNA_topoisoIV"/>
    <property type="match status" value="1"/>
</dbReference>
<keyword evidence="6 13" id="KW-0547">Nucleotide-binding</keyword>
<keyword evidence="17" id="KW-1185">Reference proteome</keyword>
<proteinExistence type="inferred from homology"/>
<evidence type="ECO:0000256" key="5">
    <source>
        <dbReference type="ARBA" id="ARBA00022723"/>
    </source>
</evidence>
<dbReference type="PROSITE" id="PS50880">
    <property type="entry name" value="TOPRIM"/>
    <property type="match status" value="1"/>
</dbReference>
<dbReference type="WBParaSite" id="maker-uti_cns_0000575-snap-gene-0.7-mRNA-1">
    <property type="protein sequence ID" value="maker-uti_cns_0000575-snap-gene-0.7-mRNA-1"/>
    <property type="gene ID" value="maker-uti_cns_0000575-snap-gene-0.7"/>
</dbReference>
<dbReference type="InterPro" id="IPR001154">
    <property type="entry name" value="TopoII_euk"/>
</dbReference>
<feature type="domain" description="Topo IIA-type catalytic" evidence="16">
    <location>
        <begin position="717"/>
        <end position="1166"/>
    </location>
</feature>
<evidence type="ECO:0000256" key="14">
    <source>
        <dbReference type="SAM" id="MobiDB-lite"/>
    </source>
</evidence>
<feature type="compositionally biased region" description="Polar residues" evidence="14">
    <location>
        <begin position="1259"/>
        <end position="1270"/>
    </location>
</feature>
<accession>A0A1I8G295</accession>
<keyword evidence="11 12" id="KW-0413">Isomerase</keyword>
<feature type="domain" description="Toprim" evidence="15">
    <location>
        <begin position="458"/>
        <end position="575"/>
    </location>
</feature>
<dbReference type="GO" id="GO:0005634">
    <property type="term" value="C:nucleus"/>
    <property type="evidence" value="ECO:0007669"/>
    <property type="project" value="TreeGrafter"/>
</dbReference>
<evidence type="ECO:0000256" key="7">
    <source>
        <dbReference type="ARBA" id="ARBA00022840"/>
    </source>
</evidence>
<dbReference type="GO" id="GO:0046872">
    <property type="term" value="F:metal ion binding"/>
    <property type="evidence" value="ECO:0007669"/>
    <property type="project" value="UniProtKB-KW"/>
</dbReference>
<dbReference type="CDD" id="cd03365">
    <property type="entry name" value="TOPRIM_TopoIIA"/>
    <property type="match status" value="1"/>
</dbReference>
<dbReference type="InterPro" id="IPR002205">
    <property type="entry name" value="Topo_IIA_dom_A"/>
</dbReference>
<protein>
    <recommendedName>
        <fullName evidence="13">DNA topoisomerase 2</fullName>
        <ecNumber evidence="13">5.6.2.2</ecNumber>
    </recommendedName>
</protein>
<dbReference type="FunFam" id="3.40.50.670:FF:000001">
    <property type="entry name" value="DNA topoisomerase 2"/>
    <property type="match status" value="2"/>
</dbReference>
<keyword evidence="9 12" id="KW-0799">Topoisomerase</keyword>
<dbReference type="GO" id="GO:0003918">
    <property type="term" value="F:DNA topoisomerase type II (double strand cut, ATP-hydrolyzing) activity"/>
    <property type="evidence" value="ECO:0007669"/>
    <property type="project" value="UniProtKB-UniRule"/>
</dbReference>
<evidence type="ECO:0000313" key="17">
    <source>
        <dbReference type="Proteomes" id="UP000095280"/>
    </source>
</evidence>
<evidence type="ECO:0000259" key="15">
    <source>
        <dbReference type="PROSITE" id="PS50880"/>
    </source>
</evidence>
<feature type="compositionally biased region" description="Polar residues" evidence="14">
    <location>
        <begin position="1306"/>
        <end position="1320"/>
    </location>
</feature>
<evidence type="ECO:0000256" key="3">
    <source>
        <dbReference type="ARBA" id="ARBA00001946"/>
    </source>
</evidence>
<dbReference type="InterPro" id="IPR006171">
    <property type="entry name" value="TOPRIM_dom"/>
</dbReference>
<keyword evidence="10 12" id="KW-0238">DNA-binding</keyword>
<dbReference type="InterPro" id="IPR013759">
    <property type="entry name" value="Topo_IIA_B_C"/>
</dbReference>
<dbReference type="InterPro" id="IPR031660">
    <property type="entry name" value="TOPRIM_C"/>
</dbReference>
<reference evidence="18" key="1">
    <citation type="submission" date="2016-11" db="UniProtKB">
        <authorList>
            <consortium name="WormBaseParasite"/>
        </authorList>
    </citation>
    <scope>IDENTIFICATION</scope>
</reference>
<dbReference type="PANTHER" id="PTHR10169">
    <property type="entry name" value="DNA TOPOISOMERASE/GYRASE"/>
    <property type="match status" value="1"/>
</dbReference>
<dbReference type="FunFam" id="3.30.565.10:FF:000004">
    <property type="entry name" value="DNA topoisomerase 2"/>
    <property type="match status" value="1"/>
</dbReference>
<comment type="similarity">
    <text evidence="4 13">Belongs to the type II topoisomerase family.</text>
</comment>
<dbReference type="InterPro" id="IPR013757">
    <property type="entry name" value="Topo_IIA_A_a_sf"/>
</dbReference>
<dbReference type="InterPro" id="IPR036890">
    <property type="entry name" value="HATPase_C_sf"/>
</dbReference>
<name>A0A1I8G295_9PLAT</name>
<dbReference type="SUPFAM" id="SSF54211">
    <property type="entry name" value="Ribosomal protein S5 domain 2-like"/>
    <property type="match status" value="1"/>
</dbReference>
<dbReference type="InterPro" id="IPR013506">
    <property type="entry name" value="Topo_IIA_bsu_dom2"/>
</dbReference>
<evidence type="ECO:0000256" key="13">
    <source>
        <dbReference type="RuleBase" id="RU362094"/>
    </source>
</evidence>
<dbReference type="InterPro" id="IPR034157">
    <property type="entry name" value="TOPRIM_TopoII"/>
</dbReference>
<dbReference type="InterPro" id="IPR050634">
    <property type="entry name" value="DNA_Topoisomerase_II"/>
</dbReference>
<dbReference type="PROSITE" id="PS52040">
    <property type="entry name" value="TOPO_IIA"/>
    <property type="match status" value="1"/>
</dbReference>
<comment type="cofactor">
    <cofactor evidence="2">
        <name>Ca(2+)</name>
        <dbReference type="ChEBI" id="CHEBI:29108"/>
    </cofactor>
</comment>
<dbReference type="Pfam" id="PF01751">
    <property type="entry name" value="Toprim"/>
    <property type="match status" value="1"/>
</dbReference>
<dbReference type="InterPro" id="IPR014721">
    <property type="entry name" value="Ribsml_uS5_D2-typ_fold_subgr"/>
</dbReference>
<dbReference type="Pfam" id="PF02518">
    <property type="entry name" value="HATPase_c"/>
    <property type="match status" value="1"/>
</dbReference>
<feature type="compositionally biased region" description="Low complexity" evidence="14">
    <location>
        <begin position="1200"/>
        <end position="1213"/>
    </location>
</feature>
<dbReference type="InterPro" id="IPR018522">
    <property type="entry name" value="TopoIIA_CS"/>
</dbReference>
<dbReference type="GO" id="GO:0003677">
    <property type="term" value="F:DNA binding"/>
    <property type="evidence" value="ECO:0007669"/>
    <property type="project" value="UniProtKB-UniRule"/>
</dbReference>
<dbReference type="GO" id="GO:0000712">
    <property type="term" value="P:resolution of meiotic recombination intermediates"/>
    <property type="evidence" value="ECO:0007669"/>
    <property type="project" value="TreeGrafter"/>
</dbReference>
<evidence type="ECO:0000259" key="16">
    <source>
        <dbReference type="PROSITE" id="PS52040"/>
    </source>
</evidence>
<comment type="function">
    <text evidence="13">Control of topological states of DNA by transient breakage and subsequent rejoining of DNA strands. Topoisomerase II makes double-strand breaks.</text>
</comment>
<dbReference type="InterPro" id="IPR003594">
    <property type="entry name" value="HATPase_dom"/>
</dbReference>
<evidence type="ECO:0000313" key="18">
    <source>
        <dbReference type="WBParaSite" id="maker-uti_cns_0000575-snap-gene-0.7-mRNA-1"/>
    </source>
</evidence>
<evidence type="ECO:0000256" key="10">
    <source>
        <dbReference type="ARBA" id="ARBA00023125"/>
    </source>
</evidence>
<feature type="region of interest" description="Disordered" evidence="14">
    <location>
        <begin position="1200"/>
        <end position="1226"/>
    </location>
</feature>
<dbReference type="GO" id="GO:0005524">
    <property type="term" value="F:ATP binding"/>
    <property type="evidence" value="ECO:0007669"/>
    <property type="project" value="UniProtKB-UniRule"/>
</dbReference>
<keyword evidence="5" id="KW-0479">Metal-binding</keyword>
<evidence type="ECO:0000256" key="1">
    <source>
        <dbReference type="ARBA" id="ARBA00000185"/>
    </source>
</evidence>
<dbReference type="PRINTS" id="PR00418">
    <property type="entry name" value="TPI2FAMILY"/>
</dbReference>
<comment type="subunit">
    <text evidence="13">Homodimer.</text>
</comment>
<keyword evidence="7 13" id="KW-0067">ATP-binding</keyword>
<dbReference type="CDD" id="cd00187">
    <property type="entry name" value="TOP4c"/>
    <property type="match status" value="1"/>
</dbReference>
<dbReference type="PROSITE" id="PS00177">
    <property type="entry name" value="TOPOISOMERASE_II"/>
    <property type="match status" value="1"/>
</dbReference>
<dbReference type="FunFam" id="3.30.1360.40:FF:000003">
    <property type="entry name" value="DNA topoisomerase 2"/>
    <property type="match status" value="1"/>
</dbReference>
<dbReference type="PANTHER" id="PTHR10169:SF38">
    <property type="entry name" value="DNA TOPOISOMERASE 2"/>
    <property type="match status" value="1"/>
</dbReference>
<evidence type="ECO:0000256" key="6">
    <source>
        <dbReference type="ARBA" id="ARBA00022741"/>
    </source>
</evidence>
<dbReference type="Pfam" id="PF00204">
    <property type="entry name" value="DNA_gyraseB"/>
    <property type="match status" value="1"/>
</dbReference>
<dbReference type="Pfam" id="PF16898">
    <property type="entry name" value="TOPRIM_C"/>
    <property type="match status" value="1"/>
</dbReference>
<organism evidence="17 18">
    <name type="scientific">Macrostomum lignano</name>
    <dbReference type="NCBI Taxonomy" id="282301"/>
    <lineage>
        <taxon>Eukaryota</taxon>
        <taxon>Metazoa</taxon>
        <taxon>Spiralia</taxon>
        <taxon>Lophotrochozoa</taxon>
        <taxon>Platyhelminthes</taxon>
        <taxon>Rhabditophora</taxon>
        <taxon>Macrostomorpha</taxon>
        <taxon>Macrostomida</taxon>
        <taxon>Macrostomidae</taxon>
        <taxon>Macrostomum</taxon>
    </lineage>
</organism>
<dbReference type="Gene3D" id="3.40.50.670">
    <property type="match status" value="1"/>
</dbReference>
<dbReference type="GO" id="GO:0000819">
    <property type="term" value="P:sister chromatid segregation"/>
    <property type="evidence" value="ECO:0007669"/>
    <property type="project" value="TreeGrafter"/>
</dbReference>
<dbReference type="SMART" id="SM00434">
    <property type="entry name" value="TOP4c"/>
    <property type="match status" value="1"/>
</dbReference>
<evidence type="ECO:0000256" key="4">
    <source>
        <dbReference type="ARBA" id="ARBA00011080"/>
    </source>
</evidence>
<dbReference type="InterPro" id="IPR020568">
    <property type="entry name" value="Ribosomal_Su5_D2-typ_SF"/>
</dbReference>
<dbReference type="SUPFAM" id="SSF56719">
    <property type="entry name" value="Type II DNA topoisomerase"/>
    <property type="match status" value="1"/>
</dbReference>
<evidence type="ECO:0000256" key="9">
    <source>
        <dbReference type="ARBA" id="ARBA00023029"/>
    </source>
</evidence>
<dbReference type="PRINTS" id="PR01158">
    <property type="entry name" value="TOPISMRASEII"/>
</dbReference>
<feature type="compositionally biased region" description="Low complexity" evidence="14">
    <location>
        <begin position="1414"/>
        <end position="1428"/>
    </location>
</feature>
<dbReference type="Gene3D" id="3.30.1360.40">
    <property type="match status" value="1"/>
</dbReference>
<dbReference type="InterPro" id="IPR013760">
    <property type="entry name" value="Topo_IIA-like_dom_sf"/>
</dbReference>
<dbReference type="CDD" id="cd16930">
    <property type="entry name" value="HATPase_TopII-like"/>
    <property type="match status" value="1"/>
</dbReference>
<dbReference type="FunFam" id="3.90.199.10:FF:000002">
    <property type="entry name" value="DNA topoisomerase 2"/>
    <property type="match status" value="1"/>
</dbReference>
<dbReference type="InterPro" id="IPR013758">
    <property type="entry name" value="Topo_IIA_A/C_ab"/>
</dbReference>
<dbReference type="FunFam" id="3.30.1490.30:FF:000001">
    <property type="entry name" value="DNA topoisomerase 2"/>
    <property type="match status" value="1"/>
</dbReference>
<feature type="compositionally biased region" description="Basic residues" evidence="14">
    <location>
        <begin position="1334"/>
        <end position="1345"/>
    </location>
</feature>
<dbReference type="Proteomes" id="UP000095280">
    <property type="component" value="Unplaced"/>
</dbReference>
<dbReference type="Gene3D" id="3.30.1490.30">
    <property type="match status" value="1"/>
</dbReference>